<comment type="subcellular location">
    <subcellularLocation>
        <location evidence="1">Cell outer membrane</location>
    </subcellularLocation>
</comment>
<dbReference type="InterPro" id="IPR003423">
    <property type="entry name" value="OMP_efflux"/>
</dbReference>
<dbReference type="GO" id="GO:0015288">
    <property type="term" value="F:porin activity"/>
    <property type="evidence" value="ECO:0007669"/>
    <property type="project" value="TreeGrafter"/>
</dbReference>
<dbReference type="Gene3D" id="1.20.1600.10">
    <property type="entry name" value="Outer membrane efflux proteins (OEP)"/>
    <property type="match status" value="1"/>
</dbReference>
<accession>A0A316TPX1</accession>
<evidence type="ECO:0000256" key="7">
    <source>
        <dbReference type="ARBA" id="ARBA00023237"/>
    </source>
</evidence>
<keyword evidence="4" id="KW-1134">Transmembrane beta strand</keyword>
<feature type="chain" id="PRO_5016347436" evidence="8">
    <location>
        <begin position="22"/>
        <end position="444"/>
    </location>
</feature>
<keyword evidence="10" id="KW-1185">Reference proteome</keyword>
<dbReference type="PANTHER" id="PTHR30026:SF20">
    <property type="entry name" value="OUTER MEMBRANE PROTEIN TOLC"/>
    <property type="match status" value="1"/>
</dbReference>
<proteinExistence type="inferred from homology"/>
<dbReference type="Pfam" id="PF02321">
    <property type="entry name" value="OEP"/>
    <property type="match status" value="2"/>
</dbReference>
<dbReference type="AlphaFoldDB" id="A0A316TPX1"/>
<evidence type="ECO:0000256" key="8">
    <source>
        <dbReference type="SAM" id="SignalP"/>
    </source>
</evidence>
<dbReference type="PANTHER" id="PTHR30026">
    <property type="entry name" value="OUTER MEMBRANE PROTEIN TOLC"/>
    <property type="match status" value="1"/>
</dbReference>
<evidence type="ECO:0000313" key="9">
    <source>
        <dbReference type="EMBL" id="PWN06673.1"/>
    </source>
</evidence>
<keyword evidence="6" id="KW-0472">Membrane</keyword>
<name>A0A316TPX1_9BACT</name>
<evidence type="ECO:0000313" key="10">
    <source>
        <dbReference type="Proteomes" id="UP000245533"/>
    </source>
</evidence>
<keyword evidence="5" id="KW-0812">Transmembrane</keyword>
<dbReference type="GO" id="GO:0015562">
    <property type="term" value="F:efflux transmembrane transporter activity"/>
    <property type="evidence" value="ECO:0007669"/>
    <property type="project" value="InterPro"/>
</dbReference>
<evidence type="ECO:0000256" key="4">
    <source>
        <dbReference type="ARBA" id="ARBA00022452"/>
    </source>
</evidence>
<evidence type="ECO:0000256" key="5">
    <source>
        <dbReference type="ARBA" id="ARBA00022692"/>
    </source>
</evidence>
<dbReference type="InterPro" id="IPR051906">
    <property type="entry name" value="TolC-like"/>
</dbReference>
<dbReference type="EMBL" id="QGGB01000006">
    <property type="protein sequence ID" value="PWN06673.1"/>
    <property type="molecule type" value="Genomic_DNA"/>
</dbReference>
<dbReference type="Proteomes" id="UP000245533">
    <property type="component" value="Unassembled WGS sequence"/>
</dbReference>
<keyword evidence="8" id="KW-0732">Signal</keyword>
<dbReference type="GO" id="GO:0009279">
    <property type="term" value="C:cell outer membrane"/>
    <property type="evidence" value="ECO:0007669"/>
    <property type="project" value="UniProtKB-SubCell"/>
</dbReference>
<evidence type="ECO:0000256" key="3">
    <source>
        <dbReference type="ARBA" id="ARBA00022448"/>
    </source>
</evidence>
<organism evidence="9 10">
    <name type="scientific">Rhodohalobacter mucosus</name>
    <dbReference type="NCBI Taxonomy" id="2079485"/>
    <lineage>
        <taxon>Bacteria</taxon>
        <taxon>Pseudomonadati</taxon>
        <taxon>Balneolota</taxon>
        <taxon>Balneolia</taxon>
        <taxon>Balneolales</taxon>
        <taxon>Balneolaceae</taxon>
        <taxon>Rhodohalobacter</taxon>
    </lineage>
</organism>
<keyword evidence="7" id="KW-0998">Cell outer membrane</keyword>
<protein>
    <submittedName>
        <fullName evidence="9">TolC family protein</fullName>
    </submittedName>
</protein>
<feature type="signal peptide" evidence="8">
    <location>
        <begin position="1"/>
        <end position="21"/>
    </location>
</feature>
<dbReference type="GO" id="GO:1990281">
    <property type="term" value="C:efflux pump complex"/>
    <property type="evidence" value="ECO:0007669"/>
    <property type="project" value="TreeGrafter"/>
</dbReference>
<reference evidence="9 10" key="1">
    <citation type="submission" date="2018-05" db="EMBL/GenBank/DDBJ databases">
        <title>Rhodohalobacter halophilus gen. nov., sp. nov., a moderately halophilic member of the family Balneolaceae.</title>
        <authorList>
            <person name="Liu Z.-W."/>
        </authorList>
    </citation>
    <scope>NUCLEOTIDE SEQUENCE [LARGE SCALE GENOMIC DNA]</scope>
    <source>
        <strain evidence="9 10">8A47</strain>
    </source>
</reference>
<comment type="similarity">
    <text evidence="2">Belongs to the outer membrane factor (OMF) (TC 1.B.17) family.</text>
</comment>
<evidence type="ECO:0000256" key="1">
    <source>
        <dbReference type="ARBA" id="ARBA00004442"/>
    </source>
</evidence>
<dbReference type="SUPFAM" id="SSF56954">
    <property type="entry name" value="Outer membrane efflux proteins (OEP)"/>
    <property type="match status" value="1"/>
</dbReference>
<keyword evidence="3" id="KW-0813">Transport</keyword>
<comment type="caution">
    <text evidence="9">The sequence shown here is derived from an EMBL/GenBank/DDBJ whole genome shotgun (WGS) entry which is preliminary data.</text>
</comment>
<gene>
    <name evidence="9" type="ORF">DDZ15_09160</name>
</gene>
<evidence type="ECO:0000256" key="2">
    <source>
        <dbReference type="ARBA" id="ARBA00007613"/>
    </source>
</evidence>
<sequence length="444" mass="50626">MHMRIILLTASLLFFPTLLFSQVQTITIEDAIDIALENNYQLKQAENNLTLSRVQERSAIADFFPNLSASASRGRNIGRQFDNTTGEFGDFTINSFGAGLSSGLTIFNGFSNINSLRAAQHETLSREEQLQRVRENIIFNTASRYLQYLLSQQLLEIAEETLQTSEQQLEQVRAQVEVGARPTVDLLNQESIVAGNELQVVNRRNDLNFSRLQLVRTLQIDPLGDYEFITPEIDQSSAVVRDYDLQQMVETALESRSDLKSELQGIEAALYNLKSTRANYYPTLTLSGSFRTSYNDRNPSSYRDQLTDQNINRNIGLSLNIPIFNRLNTRTAVQAQEIQYKNAQLSLENTRLNVIQEVNQAYNDYVAIVQELESSEKAFVAAERAFETEQQRYEVGASTLIELSQANNAFVEAQSNRIQTLYNFFFQEKLLDYYIGRLDTNIQF</sequence>
<evidence type="ECO:0000256" key="6">
    <source>
        <dbReference type="ARBA" id="ARBA00023136"/>
    </source>
</evidence>